<dbReference type="EMBL" id="SACL01000001">
    <property type="protein sequence ID" value="RVT98790.1"/>
    <property type="molecule type" value="Genomic_DNA"/>
</dbReference>
<dbReference type="AlphaFoldDB" id="A0A437MMB7"/>
<evidence type="ECO:0000313" key="1">
    <source>
        <dbReference type="EMBL" id="RVT98790.1"/>
    </source>
</evidence>
<reference evidence="1 2" key="1">
    <citation type="submission" date="2019-01" db="EMBL/GenBank/DDBJ databases">
        <authorList>
            <person name="Chen W.-M."/>
        </authorList>
    </citation>
    <scope>NUCLEOTIDE SEQUENCE [LARGE SCALE GENOMIC DNA]</scope>
    <source>
        <strain evidence="1 2">CCP-6</strain>
    </source>
</reference>
<dbReference type="RefSeq" id="WP_127785261.1">
    <property type="nucleotide sequence ID" value="NZ_SACL01000001.1"/>
</dbReference>
<comment type="caution">
    <text evidence="1">The sequence shown here is derived from an EMBL/GenBank/DDBJ whole genome shotgun (WGS) entry which is preliminary data.</text>
</comment>
<proteinExistence type="predicted"/>
<dbReference type="Proteomes" id="UP000282957">
    <property type="component" value="Unassembled WGS sequence"/>
</dbReference>
<gene>
    <name evidence="1" type="ORF">EOD42_01375</name>
</gene>
<protein>
    <submittedName>
        <fullName evidence="1">Uncharacterized protein</fullName>
    </submittedName>
</protein>
<accession>A0A437MMB7</accession>
<sequence length="311" mass="33065">MIPRAAWLAGGAAGLALVAGLAWLAWPRARVLPPVPHAASPHGSPPAPAGQPSAPAALFVPVLTPIVRADAAAIAAAAAGAEPGIFQLAGHPRVFILDFPGLAEQAAAMNRVAALLEKAGAPRDRVLSMPELEQLIAASNTTAEEFYVGHNYLLADIRRFIDLARQGGQVLTQAEQRLAGMVEAIAAAAPGPEPVAVLTIPNLGPRMDAATRAAVLGHELGHGVYFTNSGYARHVHRLWHGSFTEAERAAFRRFLGSVGYDAQNEELMINEMQAYLLFTRDARFFAPAMVDMAEARAEELRAMMRQGLQEP</sequence>
<evidence type="ECO:0000313" key="2">
    <source>
        <dbReference type="Proteomes" id="UP000282957"/>
    </source>
</evidence>
<dbReference type="OrthoDB" id="7266247at2"/>
<organism evidence="1 2">
    <name type="scientific">Rhodovarius crocodyli</name>
    <dbReference type="NCBI Taxonomy" id="1979269"/>
    <lineage>
        <taxon>Bacteria</taxon>
        <taxon>Pseudomonadati</taxon>
        <taxon>Pseudomonadota</taxon>
        <taxon>Alphaproteobacteria</taxon>
        <taxon>Acetobacterales</taxon>
        <taxon>Roseomonadaceae</taxon>
        <taxon>Rhodovarius</taxon>
    </lineage>
</organism>
<name>A0A437MMB7_9PROT</name>
<keyword evidence="2" id="KW-1185">Reference proteome</keyword>